<dbReference type="InterPro" id="IPR021858">
    <property type="entry name" value="Fun_TF"/>
</dbReference>
<dbReference type="GO" id="GO:0005634">
    <property type="term" value="C:nucleus"/>
    <property type="evidence" value="ECO:0007669"/>
    <property type="project" value="UniProtKB-SubCell"/>
</dbReference>
<dbReference type="GO" id="GO:0000976">
    <property type="term" value="F:transcription cis-regulatory region binding"/>
    <property type="evidence" value="ECO:0007669"/>
    <property type="project" value="TreeGrafter"/>
</dbReference>
<organism evidence="4 5">
    <name type="scientific">Scytalidium lignicola</name>
    <name type="common">Hyphomycete</name>
    <dbReference type="NCBI Taxonomy" id="5539"/>
    <lineage>
        <taxon>Eukaryota</taxon>
        <taxon>Fungi</taxon>
        <taxon>Dikarya</taxon>
        <taxon>Ascomycota</taxon>
        <taxon>Pezizomycotina</taxon>
        <taxon>Leotiomycetes</taxon>
        <taxon>Leotiomycetes incertae sedis</taxon>
        <taxon>Scytalidium</taxon>
    </lineage>
</organism>
<evidence type="ECO:0000313" key="5">
    <source>
        <dbReference type="Proteomes" id="UP000258309"/>
    </source>
</evidence>
<dbReference type="STRING" id="5539.A0A3E2GS10"/>
<reference evidence="4 5" key="1">
    <citation type="submission" date="2018-05" db="EMBL/GenBank/DDBJ databases">
        <title>Draft genome sequence of Scytalidium lignicola DSM 105466, a ubiquitous saprotrophic fungus.</title>
        <authorList>
            <person name="Buettner E."/>
            <person name="Gebauer A.M."/>
            <person name="Hofrichter M."/>
            <person name="Liers C."/>
            <person name="Kellner H."/>
        </authorList>
    </citation>
    <scope>NUCLEOTIDE SEQUENCE [LARGE SCALE GENOMIC DNA]</scope>
    <source>
        <strain evidence="4 5">DSM 105466</strain>
    </source>
</reference>
<feature type="compositionally biased region" description="Acidic residues" evidence="3">
    <location>
        <begin position="60"/>
        <end position="69"/>
    </location>
</feature>
<proteinExistence type="predicted"/>
<accession>A0A3E2GS10</accession>
<dbReference type="AlphaFoldDB" id="A0A3E2GS10"/>
<comment type="caution">
    <text evidence="4">The sequence shown here is derived from an EMBL/GenBank/DDBJ whole genome shotgun (WGS) entry which is preliminary data.</text>
</comment>
<keyword evidence="5" id="KW-1185">Reference proteome</keyword>
<feature type="region of interest" description="Disordered" evidence="3">
    <location>
        <begin position="36"/>
        <end position="77"/>
    </location>
</feature>
<feature type="non-terminal residue" evidence="4">
    <location>
        <position position="437"/>
    </location>
</feature>
<evidence type="ECO:0000256" key="3">
    <source>
        <dbReference type="SAM" id="MobiDB-lite"/>
    </source>
</evidence>
<sequence length="437" mass="48057">MLTARSPQLGLGGVEFLTGLSLANLIFVSENIDPAVPESDVTQDEPNYNPDQIHAQEPNTQEEQEEEQEVSSLSQGLNSPFAGPAVSAVAEYSLESLDLDTSSASVDEPPIKTSGLAYSGEFSTDHELVIRDTAPSPFNDHSGSLSATITPSATIGRRPLNNRVEALLLQHFVKELAPWFDVTDPADHFRLVVSERAFESEVVLNAIFAISASHLNRLSLNDRVVETPATSVDAGLAEVYHTRCVGMLISLINEDTLAINEDVLASAVILRKFEEMNGYVTERDCGSHLLGVSALFNSRSCANAGGLAEAAFWQYVRQDAYVSLFIQQPPRIDFSKQNFPFSLSNAPDNVWANRIIFSTVTILTYCFTDKAHSSATWQDLNEQVSAWDAQRPVSFVPIFFEEASISDGRYWPEIRFYTSWHGKYSDSDSLSATTVSI</sequence>
<dbReference type="GO" id="GO:0045944">
    <property type="term" value="P:positive regulation of transcription by RNA polymerase II"/>
    <property type="evidence" value="ECO:0007669"/>
    <property type="project" value="TreeGrafter"/>
</dbReference>
<evidence type="ECO:0000313" key="4">
    <source>
        <dbReference type="EMBL" id="RFU23856.1"/>
    </source>
</evidence>
<dbReference type="Proteomes" id="UP000258309">
    <property type="component" value="Unassembled WGS sequence"/>
</dbReference>
<keyword evidence="2" id="KW-0539">Nucleus</keyword>
<evidence type="ECO:0000256" key="2">
    <source>
        <dbReference type="ARBA" id="ARBA00023242"/>
    </source>
</evidence>
<gene>
    <name evidence="4" type="ORF">B7463_g12485</name>
</gene>
<evidence type="ECO:0000256" key="1">
    <source>
        <dbReference type="ARBA" id="ARBA00004123"/>
    </source>
</evidence>
<dbReference type="PANTHER" id="PTHR37534:SF2">
    <property type="entry name" value="N-ACETYLTRANSFERASE DOMAIN-CONTAINING PROTEIN"/>
    <property type="match status" value="1"/>
</dbReference>
<feature type="non-terminal residue" evidence="4">
    <location>
        <position position="1"/>
    </location>
</feature>
<dbReference type="Pfam" id="PF11951">
    <property type="entry name" value="Fungal_trans_2"/>
    <property type="match status" value="1"/>
</dbReference>
<dbReference type="GO" id="GO:0003700">
    <property type="term" value="F:DNA-binding transcription factor activity"/>
    <property type="evidence" value="ECO:0007669"/>
    <property type="project" value="TreeGrafter"/>
</dbReference>
<comment type="subcellular location">
    <subcellularLocation>
        <location evidence="1">Nucleus</location>
    </subcellularLocation>
</comment>
<name>A0A3E2GS10_SCYLI</name>
<dbReference type="EMBL" id="NCSJ02000577">
    <property type="protein sequence ID" value="RFU23856.1"/>
    <property type="molecule type" value="Genomic_DNA"/>
</dbReference>
<protein>
    <submittedName>
        <fullName evidence="4">Uncharacterized protein</fullName>
    </submittedName>
</protein>
<dbReference type="PANTHER" id="PTHR37534">
    <property type="entry name" value="TRANSCRIPTIONAL ACTIVATOR PROTEIN UGA3"/>
    <property type="match status" value="1"/>
</dbReference>
<dbReference type="OMA" id="EASFWVF"/>
<dbReference type="OrthoDB" id="4131999at2759"/>